<keyword evidence="5" id="KW-0496">Mitochondrion</keyword>
<evidence type="ECO:0000256" key="4">
    <source>
        <dbReference type="ARBA" id="ARBA00022927"/>
    </source>
</evidence>
<keyword evidence="2" id="KW-0813">Transport</keyword>
<comment type="caution">
    <text evidence="9">The sequence shown here is derived from an EMBL/GenBank/DDBJ whole genome shotgun (WGS) entry which is preliminary data.</text>
</comment>
<dbReference type="PANTHER" id="PTHR12289:SF41">
    <property type="entry name" value="FAILED AXON CONNECTIONS-RELATED"/>
    <property type="match status" value="1"/>
</dbReference>
<proteinExistence type="predicted"/>
<dbReference type="GO" id="GO:0015031">
    <property type="term" value="P:protein transport"/>
    <property type="evidence" value="ECO:0007669"/>
    <property type="project" value="UniProtKB-KW"/>
</dbReference>
<dbReference type="InterPro" id="IPR050931">
    <property type="entry name" value="Mito_Protein_Transport_Metaxin"/>
</dbReference>
<dbReference type="InterPro" id="IPR019564">
    <property type="entry name" value="Sam37/metaxin_N"/>
</dbReference>
<protein>
    <submittedName>
        <fullName evidence="9">SAM37</fullName>
    </submittedName>
</protein>
<dbReference type="GO" id="GO:0007005">
    <property type="term" value="P:mitochondrion organization"/>
    <property type="evidence" value="ECO:0007669"/>
    <property type="project" value="TreeGrafter"/>
</dbReference>
<dbReference type="Pfam" id="PF10568">
    <property type="entry name" value="Tom37"/>
    <property type="match status" value="1"/>
</dbReference>
<evidence type="ECO:0000313" key="9">
    <source>
        <dbReference type="EMBL" id="KAG5417122.1"/>
    </source>
</evidence>
<evidence type="ECO:0000259" key="8">
    <source>
        <dbReference type="Pfam" id="PF11801"/>
    </source>
</evidence>
<evidence type="ECO:0000256" key="1">
    <source>
        <dbReference type="ARBA" id="ARBA00004294"/>
    </source>
</evidence>
<evidence type="ECO:0000256" key="2">
    <source>
        <dbReference type="ARBA" id="ARBA00022448"/>
    </source>
</evidence>
<name>A0A8H7ZEB6_9ASCO</name>
<keyword evidence="6" id="KW-0472">Membrane</keyword>
<dbReference type="Pfam" id="PF11801">
    <property type="entry name" value="Tom37_C"/>
    <property type="match status" value="1"/>
</dbReference>
<evidence type="ECO:0000256" key="3">
    <source>
        <dbReference type="ARBA" id="ARBA00022787"/>
    </source>
</evidence>
<keyword evidence="10" id="KW-1185">Reference proteome</keyword>
<reference evidence="9 10" key="1">
    <citation type="submission" date="2020-12" db="EMBL/GenBank/DDBJ databases">
        <title>Effect of drift, selection, and recombination on the evolution of hybrid genomes in Candida yeast pathogens.</title>
        <authorList>
            <person name="Mixao V."/>
            <person name="Ksiezopolska E."/>
            <person name="Saus E."/>
            <person name="Boekhout T."/>
            <person name="Gacser A."/>
            <person name="Gabaldon T."/>
        </authorList>
    </citation>
    <scope>NUCLEOTIDE SEQUENCE [LARGE SCALE GENOMIC DNA]</scope>
    <source>
        <strain evidence="9 10">BP57</strain>
    </source>
</reference>
<keyword evidence="4" id="KW-0653">Protein transport</keyword>
<dbReference type="GeneID" id="93653384"/>
<dbReference type="Proteomes" id="UP000669133">
    <property type="component" value="Unassembled WGS sequence"/>
</dbReference>
<evidence type="ECO:0000256" key="6">
    <source>
        <dbReference type="ARBA" id="ARBA00023136"/>
    </source>
</evidence>
<keyword evidence="3" id="KW-1000">Mitochondrion outer membrane</keyword>
<feature type="domain" description="Mitochondrial outer membrane transport complex Sam37/metaxin N-terminal" evidence="7">
    <location>
        <begin position="20"/>
        <end position="144"/>
    </location>
</feature>
<evidence type="ECO:0000313" key="10">
    <source>
        <dbReference type="Proteomes" id="UP000669133"/>
    </source>
</evidence>
<accession>A0A8H7ZEB6</accession>
<gene>
    <name evidence="9" type="ORF">I9W82_004755</name>
</gene>
<comment type="subcellular location">
    <subcellularLocation>
        <location evidence="1">Mitochondrion outer membrane</location>
    </subcellularLocation>
</comment>
<dbReference type="RefSeq" id="XP_067546238.1">
    <property type="nucleotide sequence ID" value="XM_067693859.1"/>
</dbReference>
<dbReference type="GO" id="GO:0001401">
    <property type="term" value="C:SAM complex"/>
    <property type="evidence" value="ECO:0007669"/>
    <property type="project" value="InterPro"/>
</dbReference>
<evidence type="ECO:0000256" key="5">
    <source>
        <dbReference type="ARBA" id="ARBA00023128"/>
    </source>
</evidence>
<sequence>MIELHVWGYEEEASIISPSCIASAWLLSLVVEPQGVPFEVIPSNNTHLSKLNELPLLIDEGEEYNGFREIATHLTTKYDSSRIPSLSDEQKLLDDSLITFLDTKFDALNRYNLFSNTKNYENYTRKLFAKFFPFPMMYNQASKFYNDAQSRVRLLGLGEHKSSFLNFTGSGEDTQTEYFNSDYDDGIDNSKAISSLHEKSLVQKSETKKVLRESRSSMKCLLLVGQFFERLEKLKLEQKHEGNFLFGEKPAASDILFLAYFFALTNDSLPDKFIRNFLSSDNADRFKSISDRLADVKSKSVRLSFRNPVGKERPNLVNEVGYWTGLIDYHSDRA</sequence>
<dbReference type="OrthoDB" id="5835136at2759"/>
<dbReference type="AlphaFoldDB" id="A0A8H7ZEB6"/>
<dbReference type="PANTHER" id="PTHR12289">
    <property type="entry name" value="METAXIN RELATED"/>
    <property type="match status" value="1"/>
</dbReference>
<feature type="domain" description="Tom37 C-terminal" evidence="8">
    <location>
        <begin position="197"/>
        <end position="320"/>
    </location>
</feature>
<dbReference type="InterPro" id="IPR031317">
    <property type="entry name" value="Tom37_C"/>
</dbReference>
<dbReference type="EMBL" id="JAEOAQ010000007">
    <property type="protein sequence ID" value="KAG5417122.1"/>
    <property type="molecule type" value="Genomic_DNA"/>
</dbReference>
<evidence type="ECO:0000259" key="7">
    <source>
        <dbReference type="Pfam" id="PF10568"/>
    </source>
</evidence>
<organism evidence="9 10">
    <name type="scientific">Candida metapsilosis</name>
    <dbReference type="NCBI Taxonomy" id="273372"/>
    <lineage>
        <taxon>Eukaryota</taxon>
        <taxon>Fungi</taxon>
        <taxon>Dikarya</taxon>
        <taxon>Ascomycota</taxon>
        <taxon>Saccharomycotina</taxon>
        <taxon>Pichiomycetes</taxon>
        <taxon>Debaryomycetaceae</taxon>
        <taxon>Candida/Lodderomyces clade</taxon>
        <taxon>Candida</taxon>
    </lineage>
</organism>